<sequence>MNLIIEQNENYVEFFDNFDLLNGLFVCSDHENVVIACHAFDHQRNFLSKIVHLKCFVCLVGGRMKHQGGICIFGSHVCPIHRTFSDRYLKKSLLFFSHVSVCFLYMRSHFDFLKAIFTEDSNYLKKHKCII</sequence>
<proteinExistence type="predicted"/>
<comment type="caution">
    <text evidence="1">The sequence shown here is derived from an EMBL/GenBank/DDBJ whole genome shotgun (WGS) entry which is preliminary data.</text>
</comment>
<reference evidence="1 2" key="1">
    <citation type="journal article" date="2018" name="Sci. Rep.">
        <title>Genomic signatures of local adaptation to the degree of environmental predictability in rotifers.</title>
        <authorList>
            <person name="Franch-Gras L."/>
            <person name="Hahn C."/>
            <person name="Garcia-Roger E.M."/>
            <person name="Carmona M.J."/>
            <person name="Serra M."/>
            <person name="Gomez A."/>
        </authorList>
    </citation>
    <scope>NUCLEOTIDE SEQUENCE [LARGE SCALE GENOMIC DNA]</scope>
    <source>
        <strain evidence="1">HYR1</strain>
    </source>
</reference>
<dbReference type="Proteomes" id="UP000276133">
    <property type="component" value="Unassembled WGS sequence"/>
</dbReference>
<dbReference type="EMBL" id="REGN01010203">
    <property type="protein sequence ID" value="RMZ99495.1"/>
    <property type="molecule type" value="Genomic_DNA"/>
</dbReference>
<accession>A0A3M7PK38</accession>
<evidence type="ECO:0000313" key="2">
    <source>
        <dbReference type="Proteomes" id="UP000276133"/>
    </source>
</evidence>
<gene>
    <name evidence="1" type="ORF">BpHYR1_045424</name>
</gene>
<evidence type="ECO:0000313" key="1">
    <source>
        <dbReference type="EMBL" id="RMZ99495.1"/>
    </source>
</evidence>
<dbReference type="AlphaFoldDB" id="A0A3M7PK38"/>
<name>A0A3M7PK38_BRAPC</name>
<protein>
    <submittedName>
        <fullName evidence="1">Uncharacterized protein</fullName>
    </submittedName>
</protein>
<organism evidence="1 2">
    <name type="scientific">Brachionus plicatilis</name>
    <name type="common">Marine rotifer</name>
    <name type="synonym">Brachionus muelleri</name>
    <dbReference type="NCBI Taxonomy" id="10195"/>
    <lineage>
        <taxon>Eukaryota</taxon>
        <taxon>Metazoa</taxon>
        <taxon>Spiralia</taxon>
        <taxon>Gnathifera</taxon>
        <taxon>Rotifera</taxon>
        <taxon>Eurotatoria</taxon>
        <taxon>Monogononta</taxon>
        <taxon>Pseudotrocha</taxon>
        <taxon>Ploima</taxon>
        <taxon>Brachionidae</taxon>
        <taxon>Brachionus</taxon>
    </lineage>
</organism>
<keyword evidence="2" id="KW-1185">Reference proteome</keyword>